<reference evidence="2 3" key="1">
    <citation type="submission" date="2021-12" db="EMBL/GenBank/DDBJ databases">
        <title>Genome sequencing of bacteria with rrn-lacking chromosome and rrn-plasmid.</title>
        <authorList>
            <person name="Anda M."/>
            <person name="Iwasaki W."/>
        </authorList>
    </citation>
    <scope>NUCLEOTIDE SEQUENCE [LARGE SCALE GENOMIC DNA]</scope>
    <source>
        <strain evidence="2 3">NBRC 15940</strain>
    </source>
</reference>
<dbReference type="EMBL" id="BQKE01000001">
    <property type="protein sequence ID" value="GJM62352.1"/>
    <property type="molecule type" value="Genomic_DNA"/>
</dbReference>
<feature type="transmembrane region" description="Helical" evidence="1">
    <location>
        <begin position="75"/>
        <end position="95"/>
    </location>
</feature>
<dbReference type="PANTHER" id="PTHR34821:SF2">
    <property type="entry name" value="INNER MEMBRANE PROTEIN YDCZ"/>
    <property type="match status" value="1"/>
</dbReference>
<accession>A0AAN5AL02</accession>
<name>A0AAN5AL02_9BACT</name>
<dbReference type="GO" id="GO:0005886">
    <property type="term" value="C:plasma membrane"/>
    <property type="evidence" value="ECO:0007669"/>
    <property type="project" value="TreeGrafter"/>
</dbReference>
<proteinExistence type="predicted"/>
<gene>
    <name evidence="2" type="ORF">PEDI_29040</name>
</gene>
<comment type="caution">
    <text evidence="2">The sequence shown here is derived from an EMBL/GenBank/DDBJ whole genome shotgun (WGS) entry which is preliminary data.</text>
</comment>
<organism evidence="2 3">
    <name type="scientific">Persicobacter diffluens</name>
    <dbReference type="NCBI Taxonomy" id="981"/>
    <lineage>
        <taxon>Bacteria</taxon>
        <taxon>Pseudomonadati</taxon>
        <taxon>Bacteroidota</taxon>
        <taxon>Cytophagia</taxon>
        <taxon>Cytophagales</taxon>
        <taxon>Persicobacteraceae</taxon>
        <taxon>Persicobacter</taxon>
    </lineage>
</organism>
<dbReference type="Pfam" id="PF04657">
    <property type="entry name" value="DMT_YdcZ"/>
    <property type="match status" value="1"/>
</dbReference>
<dbReference type="PANTHER" id="PTHR34821">
    <property type="entry name" value="INNER MEMBRANE PROTEIN YDCZ"/>
    <property type="match status" value="1"/>
</dbReference>
<keyword evidence="3" id="KW-1185">Reference proteome</keyword>
<feature type="transmembrane region" description="Helical" evidence="1">
    <location>
        <begin position="128"/>
        <end position="146"/>
    </location>
</feature>
<dbReference type="RefSeq" id="WP_338237641.1">
    <property type="nucleotide sequence ID" value="NZ_BQKE01000001.1"/>
</dbReference>
<dbReference type="Proteomes" id="UP001310022">
    <property type="component" value="Unassembled WGS sequence"/>
</dbReference>
<evidence type="ECO:0000313" key="2">
    <source>
        <dbReference type="EMBL" id="GJM62352.1"/>
    </source>
</evidence>
<protein>
    <submittedName>
        <fullName evidence="2">Membrane protein</fullName>
    </submittedName>
</protein>
<dbReference type="AlphaFoldDB" id="A0AAN5AL02"/>
<evidence type="ECO:0000313" key="3">
    <source>
        <dbReference type="Proteomes" id="UP001310022"/>
    </source>
</evidence>
<keyword evidence="1" id="KW-1133">Transmembrane helix</keyword>
<sequence length="149" mass="16093">MNFIYYIVAVLIGAAAAVQVGVNSSLKISTGSPILASFANFSVGWLAIFVLLMIQQKGQVGEIIQSYSGLEKWKFTGGLLGSFFVTSLVIVTPKIGMTSTLTLVIAGQLVLALILDHFGWLGMQQQPISWMKILGIGIMVLGVWIIQKF</sequence>
<keyword evidence="1" id="KW-0472">Membrane</keyword>
<dbReference type="InterPro" id="IPR006750">
    <property type="entry name" value="YdcZ"/>
</dbReference>
<feature type="transmembrane region" description="Helical" evidence="1">
    <location>
        <begin position="34"/>
        <end position="54"/>
    </location>
</feature>
<feature type="transmembrane region" description="Helical" evidence="1">
    <location>
        <begin position="101"/>
        <end position="121"/>
    </location>
</feature>
<evidence type="ECO:0000256" key="1">
    <source>
        <dbReference type="SAM" id="Phobius"/>
    </source>
</evidence>
<keyword evidence="1" id="KW-0812">Transmembrane</keyword>